<evidence type="ECO:0000313" key="2">
    <source>
        <dbReference type="EMBL" id="KAL2471639.1"/>
    </source>
</evidence>
<evidence type="ECO:0000259" key="1">
    <source>
        <dbReference type="Pfam" id="PF13960"/>
    </source>
</evidence>
<protein>
    <recommendedName>
        <fullName evidence="1">DUF4218 domain-containing protein</fullName>
    </recommendedName>
</protein>
<comment type="caution">
    <text evidence="2">The sequence shown here is derived from an EMBL/GenBank/DDBJ whole genome shotgun (WGS) entry which is preliminary data.</text>
</comment>
<feature type="domain" description="DUF4218" evidence="1">
    <location>
        <begin position="138"/>
        <end position="250"/>
    </location>
</feature>
<keyword evidence="3" id="KW-1185">Reference proteome</keyword>
<name>A0ABD1Q955_9LAMI</name>
<reference evidence="3" key="1">
    <citation type="submission" date="2024-07" db="EMBL/GenBank/DDBJ databases">
        <title>Two chromosome-level genome assemblies of Korean endemic species Abeliophyllum distichum and Forsythia ovata (Oleaceae).</title>
        <authorList>
            <person name="Jang H."/>
        </authorList>
    </citation>
    <scope>NUCLEOTIDE SEQUENCE [LARGE SCALE GENOMIC DNA]</scope>
</reference>
<dbReference type="InterPro" id="IPR025452">
    <property type="entry name" value="DUF4218"/>
</dbReference>
<dbReference type="PANTHER" id="PTHR48258">
    <property type="entry name" value="DUF4218 DOMAIN-CONTAINING PROTEIN-RELATED"/>
    <property type="match status" value="1"/>
</dbReference>
<dbReference type="AlphaFoldDB" id="A0ABD1Q955"/>
<dbReference type="Pfam" id="PF13960">
    <property type="entry name" value="DUF4218"/>
    <property type="match status" value="1"/>
</dbReference>
<accession>A0ABD1Q955</accession>
<sequence>MHIEKNVCEAVVGTLLNIEGKSKDTTNARLGLQDMGIHPELHLQPKGGNKHYKPLATYTPCVEERKEFCAFLKSVKLPDGYAANISRSVSVRDGRMYGLKSHDCHVLLQHLLPIGIRRILKNDIFTTLVELCKFFEKLTAKTLHVNNLEQLESDVVLILCKLERIYLPAFFDSMVHLIVHLPREVRLSGLVALRWMYPIERYLGTLKKYVKNKARPEGSIVEGYIVNEALTFSSMYLRGLETRFTRPERNDDGRKMLQSNGFSVFSQQVVQKATHRHIWELVEDDVDTDMQDYDSNNFHHDVHQDASSADIQLVIDLGDLENNHFVRIDVPAEVVDVDKLNDYVDEEEDLEFFVDDDEEEIELMGDESEEELTLHDDSD</sequence>
<dbReference type="Proteomes" id="UP001604336">
    <property type="component" value="Unassembled WGS sequence"/>
</dbReference>
<dbReference type="EMBL" id="JBFOLK010000012">
    <property type="protein sequence ID" value="KAL2471639.1"/>
    <property type="molecule type" value="Genomic_DNA"/>
</dbReference>
<gene>
    <name evidence="2" type="ORF">Adt_39775</name>
</gene>
<proteinExistence type="predicted"/>
<organism evidence="2 3">
    <name type="scientific">Abeliophyllum distichum</name>
    <dbReference type="NCBI Taxonomy" id="126358"/>
    <lineage>
        <taxon>Eukaryota</taxon>
        <taxon>Viridiplantae</taxon>
        <taxon>Streptophyta</taxon>
        <taxon>Embryophyta</taxon>
        <taxon>Tracheophyta</taxon>
        <taxon>Spermatophyta</taxon>
        <taxon>Magnoliopsida</taxon>
        <taxon>eudicotyledons</taxon>
        <taxon>Gunneridae</taxon>
        <taxon>Pentapetalae</taxon>
        <taxon>asterids</taxon>
        <taxon>lamiids</taxon>
        <taxon>Lamiales</taxon>
        <taxon>Oleaceae</taxon>
        <taxon>Forsythieae</taxon>
        <taxon>Abeliophyllum</taxon>
    </lineage>
</organism>
<evidence type="ECO:0000313" key="3">
    <source>
        <dbReference type="Proteomes" id="UP001604336"/>
    </source>
</evidence>
<dbReference type="PANTHER" id="PTHR48258:SF6">
    <property type="entry name" value="LEUCINE-RICH REPEAT DOMAIN, L DOMAIN-CONTAINING PROTEIN"/>
    <property type="match status" value="1"/>
</dbReference>